<dbReference type="Gene3D" id="3.60.40.10">
    <property type="entry name" value="PPM-type phosphatase domain"/>
    <property type="match status" value="1"/>
</dbReference>
<dbReference type="GO" id="GO:0007165">
    <property type="term" value="P:signal transduction"/>
    <property type="evidence" value="ECO:0007669"/>
    <property type="project" value="InterPro"/>
</dbReference>
<keyword evidence="5" id="KW-1185">Reference proteome</keyword>
<gene>
    <name evidence="4" type="primary">rsbU_10</name>
    <name evidence="4" type="ORF">HG66A1_52680</name>
</gene>
<keyword evidence="2" id="KW-0812">Transmembrane</keyword>
<dbReference type="InterPro" id="IPR001932">
    <property type="entry name" value="PPM-type_phosphatase-like_dom"/>
</dbReference>
<keyword evidence="2" id="KW-1133">Transmembrane helix</keyword>
<keyword evidence="2" id="KW-0472">Membrane</keyword>
<dbReference type="EC" id="3.1.3.3" evidence="4"/>
<evidence type="ECO:0000313" key="5">
    <source>
        <dbReference type="Proteomes" id="UP000320421"/>
    </source>
</evidence>
<dbReference type="Proteomes" id="UP000320421">
    <property type="component" value="Chromosome"/>
</dbReference>
<name>A0A517PVQ8_9PLAN</name>
<sequence>MLPSFINKPPSRKNLRTIRFQLLLAVNVTLGAALAVLLLWQYEREMEEVVTEKRSGLNDEAIAIHAAAIHLIHDHGIRYVQSYINCVCQQMRSSTSPGHQIIVRLNGKVLQTNPHSPETTEIFSAIDSNTAQSIKWNNLDMLGLIVGHHTGDNISVFVSENRENVRRAIRRKVLIQLSILGILGLLATTVVNVVLLQIIGAPLNQLLKTVEKISAGDLEAEVPSFNSCEMNQLSSAINSMSQTLYENDRERRHQMEKARNIQQHLLPNGIQIPGLVTACVFEPADTVAGDYYDFLPLADGSWLICVADVIGHGVPAAMGAAMLKSLLMAASELPPYEPESLLQEVNQRFAATMLPGNFASMFLARWKPDTNEFSWASAGHLPGIMLEKSGRLDSLKSTGMLMGLDAGTVWDRQTTFLSTGDRILLFSDGVTETRNPNGELFGQERLTAWFSRCSVLSLQSTVMRIIEILIEWRGESTLSDDLTLVVLQCVANKNEISTIETDDNKSFATLNILTEMEINSQKSRMSDS</sequence>
<proteinExistence type="predicted"/>
<dbReference type="SMART" id="SM00304">
    <property type="entry name" value="HAMP"/>
    <property type="match status" value="1"/>
</dbReference>
<dbReference type="InterPro" id="IPR052016">
    <property type="entry name" value="Bact_Sigma-Reg"/>
</dbReference>
<dbReference type="SUPFAM" id="SSF158472">
    <property type="entry name" value="HAMP domain-like"/>
    <property type="match status" value="1"/>
</dbReference>
<dbReference type="GO" id="GO:0016791">
    <property type="term" value="F:phosphatase activity"/>
    <property type="evidence" value="ECO:0007669"/>
    <property type="project" value="TreeGrafter"/>
</dbReference>
<dbReference type="InterPro" id="IPR003660">
    <property type="entry name" value="HAMP_dom"/>
</dbReference>
<feature type="domain" description="HAMP" evidence="3">
    <location>
        <begin position="197"/>
        <end position="249"/>
    </location>
</feature>
<organism evidence="4 5">
    <name type="scientific">Gimesia chilikensis</name>
    <dbReference type="NCBI Taxonomy" id="2605989"/>
    <lineage>
        <taxon>Bacteria</taxon>
        <taxon>Pseudomonadati</taxon>
        <taxon>Planctomycetota</taxon>
        <taxon>Planctomycetia</taxon>
        <taxon>Planctomycetales</taxon>
        <taxon>Planctomycetaceae</taxon>
        <taxon>Gimesia</taxon>
    </lineage>
</organism>
<dbReference type="PANTHER" id="PTHR43156">
    <property type="entry name" value="STAGE II SPORULATION PROTEIN E-RELATED"/>
    <property type="match status" value="1"/>
</dbReference>
<dbReference type="SMART" id="SM00331">
    <property type="entry name" value="PP2C_SIG"/>
    <property type="match status" value="1"/>
</dbReference>
<dbReference type="PANTHER" id="PTHR43156:SF2">
    <property type="entry name" value="STAGE II SPORULATION PROTEIN E"/>
    <property type="match status" value="1"/>
</dbReference>
<dbReference type="GO" id="GO:0016020">
    <property type="term" value="C:membrane"/>
    <property type="evidence" value="ECO:0007669"/>
    <property type="project" value="InterPro"/>
</dbReference>
<dbReference type="RefSeq" id="WP_145190879.1">
    <property type="nucleotide sequence ID" value="NZ_CP036266.1"/>
</dbReference>
<dbReference type="Pfam" id="PF07228">
    <property type="entry name" value="SpoIIE"/>
    <property type="match status" value="1"/>
</dbReference>
<dbReference type="AlphaFoldDB" id="A0A517PVQ8"/>
<feature type="transmembrane region" description="Helical" evidence="2">
    <location>
        <begin position="20"/>
        <end position="40"/>
    </location>
</feature>
<evidence type="ECO:0000256" key="1">
    <source>
        <dbReference type="ARBA" id="ARBA00022801"/>
    </source>
</evidence>
<dbReference type="Gene3D" id="1.10.8.500">
    <property type="entry name" value="HAMP domain in histidine kinase"/>
    <property type="match status" value="1"/>
</dbReference>
<dbReference type="SUPFAM" id="SSF81606">
    <property type="entry name" value="PP2C-like"/>
    <property type="match status" value="1"/>
</dbReference>
<protein>
    <submittedName>
        <fullName evidence="4">Phosphoserine phosphatase RsbU</fullName>
        <ecNumber evidence="4">3.1.3.3</ecNumber>
    </submittedName>
</protein>
<evidence type="ECO:0000313" key="4">
    <source>
        <dbReference type="EMBL" id="QDT23451.1"/>
    </source>
</evidence>
<feature type="transmembrane region" description="Helical" evidence="2">
    <location>
        <begin position="173"/>
        <end position="199"/>
    </location>
</feature>
<dbReference type="EMBL" id="CP036266">
    <property type="protein sequence ID" value="QDT23451.1"/>
    <property type="molecule type" value="Genomic_DNA"/>
</dbReference>
<dbReference type="InterPro" id="IPR036457">
    <property type="entry name" value="PPM-type-like_dom_sf"/>
</dbReference>
<dbReference type="CDD" id="cd06225">
    <property type="entry name" value="HAMP"/>
    <property type="match status" value="1"/>
</dbReference>
<dbReference type="PROSITE" id="PS50885">
    <property type="entry name" value="HAMP"/>
    <property type="match status" value="1"/>
</dbReference>
<reference evidence="4 5" key="1">
    <citation type="submission" date="2019-02" db="EMBL/GenBank/DDBJ databases">
        <title>Deep-cultivation of Planctomycetes and their phenomic and genomic characterization uncovers novel biology.</title>
        <authorList>
            <person name="Wiegand S."/>
            <person name="Jogler M."/>
            <person name="Boedeker C."/>
            <person name="Pinto D."/>
            <person name="Vollmers J."/>
            <person name="Rivas-Marin E."/>
            <person name="Kohn T."/>
            <person name="Peeters S.H."/>
            <person name="Heuer A."/>
            <person name="Rast P."/>
            <person name="Oberbeckmann S."/>
            <person name="Bunk B."/>
            <person name="Jeske O."/>
            <person name="Meyerdierks A."/>
            <person name="Storesund J.E."/>
            <person name="Kallscheuer N."/>
            <person name="Luecker S."/>
            <person name="Lage O.M."/>
            <person name="Pohl T."/>
            <person name="Merkel B.J."/>
            <person name="Hornburger P."/>
            <person name="Mueller R.-W."/>
            <person name="Bruemmer F."/>
            <person name="Labrenz M."/>
            <person name="Spormann A.M."/>
            <person name="Op den Camp H."/>
            <person name="Overmann J."/>
            <person name="Amann R."/>
            <person name="Jetten M.S.M."/>
            <person name="Mascher T."/>
            <person name="Medema M.H."/>
            <person name="Devos D.P."/>
            <person name="Kaster A.-K."/>
            <person name="Ovreas L."/>
            <person name="Rohde M."/>
            <person name="Galperin M.Y."/>
            <person name="Jogler C."/>
        </authorList>
    </citation>
    <scope>NUCLEOTIDE SEQUENCE [LARGE SCALE GENOMIC DNA]</scope>
    <source>
        <strain evidence="4 5">HG66A1</strain>
    </source>
</reference>
<dbReference type="Pfam" id="PF00672">
    <property type="entry name" value="HAMP"/>
    <property type="match status" value="1"/>
</dbReference>
<evidence type="ECO:0000259" key="3">
    <source>
        <dbReference type="PROSITE" id="PS50885"/>
    </source>
</evidence>
<accession>A0A517PVQ8</accession>
<evidence type="ECO:0000256" key="2">
    <source>
        <dbReference type="SAM" id="Phobius"/>
    </source>
</evidence>
<keyword evidence="1 4" id="KW-0378">Hydrolase</keyword>
<dbReference type="OrthoDB" id="207912at2"/>